<keyword evidence="6" id="KW-0547">Nucleotide-binding</keyword>
<dbReference type="CDD" id="cd19501">
    <property type="entry name" value="RecA-like_FtsH"/>
    <property type="match status" value="1"/>
</dbReference>
<dbReference type="SMART" id="SM00382">
    <property type="entry name" value="AAA"/>
    <property type="match status" value="1"/>
</dbReference>
<dbReference type="InterPro" id="IPR003593">
    <property type="entry name" value="AAA+_ATPase"/>
</dbReference>
<feature type="compositionally biased region" description="Low complexity" evidence="11">
    <location>
        <begin position="56"/>
        <end position="65"/>
    </location>
</feature>
<comment type="similarity">
    <text evidence="3">In the N-terminal section; belongs to the AAA ATPase family.</text>
</comment>
<reference evidence="13 14" key="1">
    <citation type="journal article" date="2018" name="Sci. Rep.">
        <title>Raphidocelis subcapitata (=Pseudokirchneriella subcapitata) provides an insight into genome evolution and environmental adaptations in the Sphaeropleales.</title>
        <authorList>
            <person name="Suzuki S."/>
            <person name="Yamaguchi H."/>
            <person name="Nakajima N."/>
            <person name="Kawachi M."/>
        </authorList>
    </citation>
    <scope>NUCLEOTIDE SEQUENCE [LARGE SCALE GENOMIC DNA]</scope>
    <source>
        <strain evidence="13 14">NIES-35</strain>
    </source>
</reference>
<dbReference type="Pfam" id="PF00004">
    <property type="entry name" value="AAA"/>
    <property type="match status" value="1"/>
</dbReference>
<evidence type="ECO:0000256" key="9">
    <source>
        <dbReference type="ARBA" id="ARBA00022840"/>
    </source>
</evidence>
<keyword evidence="9" id="KW-0067">ATP-binding</keyword>
<protein>
    <submittedName>
        <fullName evidence="13">ATP-dependent zinc metalloprotease FTSH, chloroplastic-like</fullName>
    </submittedName>
</protein>
<feature type="region of interest" description="Disordered" evidence="11">
    <location>
        <begin position="289"/>
        <end position="311"/>
    </location>
</feature>
<feature type="domain" description="AAA+ ATPase" evidence="12">
    <location>
        <begin position="352"/>
        <end position="494"/>
    </location>
</feature>
<dbReference type="PANTHER" id="PTHR23076:SF49">
    <property type="entry name" value="ATP-DEPENDENT ZINC METALLOPROTEASE FTSH 7, CHLOROPLASTIC"/>
    <property type="match status" value="1"/>
</dbReference>
<keyword evidence="8" id="KW-0862">Zinc</keyword>
<feature type="compositionally biased region" description="Gly residues" evidence="11">
    <location>
        <begin position="110"/>
        <end position="126"/>
    </location>
</feature>
<keyword evidence="14" id="KW-1185">Reference proteome</keyword>
<dbReference type="GO" id="GO:0004222">
    <property type="term" value="F:metalloendopeptidase activity"/>
    <property type="evidence" value="ECO:0007669"/>
    <property type="project" value="InterPro"/>
</dbReference>
<dbReference type="Gene3D" id="3.40.50.300">
    <property type="entry name" value="P-loop containing nucleotide triphosphate hydrolases"/>
    <property type="match status" value="1"/>
</dbReference>
<dbReference type="Gene3D" id="1.10.8.60">
    <property type="match status" value="1"/>
</dbReference>
<name>A0A2V0NVS8_9CHLO</name>
<accession>A0A2V0NVS8</accession>
<dbReference type="GO" id="GO:0046872">
    <property type="term" value="F:metal ion binding"/>
    <property type="evidence" value="ECO:0007669"/>
    <property type="project" value="UniProtKB-KW"/>
</dbReference>
<dbReference type="InterPro" id="IPR037219">
    <property type="entry name" value="Peptidase_M41-like"/>
</dbReference>
<keyword evidence="5" id="KW-0479">Metal-binding</keyword>
<evidence type="ECO:0000256" key="3">
    <source>
        <dbReference type="ARBA" id="ARBA00010550"/>
    </source>
</evidence>
<evidence type="ECO:0000256" key="4">
    <source>
        <dbReference type="ARBA" id="ARBA00022670"/>
    </source>
</evidence>
<dbReference type="InterPro" id="IPR041569">
    <property type="entry name" value="AAA_lid_3"/>
</dbReference>
<dbReference type="OrthoDB" id="1413014at2759"/>
<proteinExistence type="inferred from homology"/>
<dbReference type="InParanoid" id="A0A2V0NVS8"/>
<keyword evidence="4 13" id="KW-0645">Protease</keyword>
<feature type="compositionally biased region" description="Low complexity" evidence="11">
    <location>
        <begin position="74"/>
        <end position="85"/>
    </location>
</feature>
<dbReference type="InterPro" id="IPR000642">
    <property type="entry name" value="Peptidase_M41"/>
</dbReference>
<dbReference type="AlphaFoldDB" id="A0A2V0NVS8"/>
<dbReference type="SUPFAM" id="SSF52540">
    <property type="entry name" value="P-loop containing nucleoside triphosphate hydrolases"/>
    <property type="match status" value="1"/>
</dbReference>
<dbReference type="FunCoup" id="A0A2V0NVS8">
    <property type="interactions" value="338"/>
</dbReference>
<dbReference type="EMBL" id="BDRX01000012">
    <property type="protein sequence ID" value="GBF89670.1"/>
    <property type="molecule type" value="Genomic_DNA"/>
</dbReference>
<evidence type="ECO:0000259" key="12">
    <source>
        <dbReference type="SMART" id="SM00382"/>
    </source>
</evidence>
<dbReference type="GO" id="GO:0016887">
    <property type="term" value="F:ATP hydrolysis activity"/>
    <property type="evidence" value="ECO:0007669"/>
    <property type="project" value="InterPro"/>
</dbReference>
<keyword evidence="10 13" id="KW-0482">Metalloprotease</keyword>
<evidence type="ECO:0000313" key="13">
    <source>
        <dbReference type="EMBL" id="GBF89670.1"/>
    </source>
</evidence>
<dbReference type="SUPFAM" id="SSF140990">
    <property type="entry name" value="FtsH protease domain-like"/>
    <property type="match status" value="1"/>
</dbReference>
<feature type="region of interest" description="Disordered" evidence="11">
    <location>
        <begin position="1"/>
        <end position="23"/>
    </location>
</feature>
<feature type="compositionally biased region" description="Low complexity" evidence="11">
    <location>
        <begin position="7"/>
        <end position="17"/>
    </location>
</feature>
<evidence type="ECO:0000256" key="7">
    <source>
        <dbReference type="ARBA" id="ARBA00022801"/>
    </source>
</evidence>
<dbReference type="GO" id="GO:0009535">
    <property type="term" value="C:chloroplast thylakoid membrane"/>
    <property type="evidence" value="ECO:0007669"/>
    <property type="project" value="TreeGrafter"/>
</dbReference>
<gene>
    <name evidence="13" type="ORF">Rsub_02840</name>
</gene>
<feature type="compositionally biased region" description="Gly residues" evidence="11">
    <location>
        <begin position="297"/>
        <end position="311"/>
    </location>
</feature>
<evidence type="ECO:0000256" key="10">
    <source>
        <dbReference type="ARBA" id="ARBA00023049"/>
    </source>
</evidence>
<dbReference type="FunFam" id="1.10.8.60:FF:000001">
    <property type="entry name" value="ATP-dependent zinc metalloprotease FtsH"/>
    <property type="match status" value="1"/>
</dbReference>
<dbReference type="HAMAP" id="MF_01458">
    <property type="entry name" value="FtsH"/>
    <property type="match status" value="1"/>
</dbReference>
<dbReference type="Proteomes" id="UP000247498">
    <property type="component" value="Unassembled WGS sequence"/>
</dbReference>
<organism evidence="13 14">
    <name type="scientific">Raphidocelis subcapitata</name>
    <dbReference type="NCBI Taxonomy" id="307507"/>
    <lineage>
        <taxon>Eukaryota</taxon>
        <taxon>Viridiplantae</taxon>
        <taxon>Chlorophyta</taxon>
        <taxon>core chlorophytes</taxon>
        <taxon>Chlorophyceae</taxon>
        <taxon>CS clade</taxon>
        <taxon>Sphaeropleales</taxon>
        <taxon>Selenastraceae</taxon>
        <taxon>Raphidocelis</taxon>
    </lineage>
</organism>
<comment type="cofactor">
    <cofactor evidence="1">
        <name>Zn(2+)</name>
        <dbReference type="ChEBI" id="CHEBI:29105"/>
    </cofactor>
</comment>
<dbReference type="Pfam" id="PF17862">
    <property type="entry name" value="AAA_lid_3"/>
    <property type="match status" value="1"/>
</dbReference>
<feature type="region of interest" description="Disordered" evidence="11">
    <location>
        <begin position="44"/>
        <end position="131"/>
    </location>
</feature>
<dbReference type="InterPro" id="IPR027417">
    <property type="entry name" value="P-loop_NTPase"/>
</dbReference>
<dbReference type="InterPro" id="IPR005936">
    <property type="entry name" value="FtsH"/>
</dbReference>
<evidence type="ECO:0000256" key="2">
    <source>
        <dbReference type="ARBA" id="ARBA00010044"/>
    </source>
</evidence>
<comment type="similarity">
    <text evidence="2">In the C-terminal section; belongs to the peptidase M41 family.</text>
</comment>
<dbReference type="InterPro" id="IPR003959">
    <property type="entry name" value="ATPase_AAA_core"/>
</dbReference>
<dbReference type="Pfam" id="PF01434">
    <property type="entry name" value="Peptidase_M41"/>
    <property type="match status" value="1"/>
</dbReference>
<evidence type="ECO:0000256" key="8">
    <source>
        <dbReference type="ARBA" id="ARBA00022833"/>
    </source>
</evidence>
<dbReference type="GO" id="GO:0006508">
    <property type="term" value="P:proteolysis"/>
    <property type="evidence" value="ECO:0007669"/>
    <property type="project" value="UniProtKB-KW"/>
</dbReference>
<keyword evidence="7" id="KW-0378">Hydrolase</keyword>
<sequence length="877" mass="88868">MGSCGGPVAAAPSPLRRAPLDAHRPRARVAGAVPAAGAAATAWLQPRLQRRGRPCGAAGKDPASGADGGGGRASAGPAPETTTTADGGGGGGDDANAQRAASGAAASTSGSGGPGGGRRQRGGGPGRQPSWLQRALGAATGGGQPWRLLLNVMALFFLIRLWPVGGKGLGARPDSITLQVPFSEFVRRVRANDVASVSVDGLDINFALKPGSSLLRDPPAGAEATRVSFSTVRPPDYSLPYSVLESNGVSFGAVDKRGNWMLSLLVYGLYAVLFLSALNRLPIKLPAKGTGRKHRGGGGARGGGEGARRGGGGGGAVLFADVAGVDEAKEELQEIVEYLRSPEKFSRLGARPPSGVLLVGPPGTGKTLLARAVAGEADVPFFSIAASEFVELYVGMGAMRVRELFANARKEAPAIVFIDEIDAVAKGRDTRLRSVGNDEREQTLNQLLTELDGFETDRDNIVICIAATNRPDVLDAALLRPGRFDRRVPVERPDRVGREQILRVHLQRRGLPLAPDVTPAGLAGATTGFTGADLANLVNEAALLAGRRNKSVVGAEEFDVAVLRAVAGIEKKRSILAGMEKEVVARHEVGHALVGTAVARLLPGSPEVEKLSIIPRTGGALGFTYSPPRAEDRALLFDSEIRGQLAMLMGGRAAELLTCPSVSTGAVDDIRRATDLAYRAVCEYGLSPAVGPLNVSVLSAGGGGDDAGWLSVRDGGGTGRVVEAEVKALLEGALSAAAAVVEANAALHAELAARLAATERLDGPGLAAGLARVGAPGELERFVLFGEVPPAERLAALREAQQRGAGGAAAVAAALPAASAAAALPAAASALPAASAAAALPAAASASAAALQAGAGPAAELRVASGEAGGSGSGLVN</sequence>
<evidence type="ECO:0000256" key="11">
    <source>
        <dbReference type="SAM" id="MobiDB-lite"/>
    </source>
</evidence>
<dbReference type="STRING" id="307507.A0A2V0NVS8"/>
<dbReference type="Gene3D" id="1.20.58.760">
    <property type="entry name" value="Peptidase M41"/>
    <property type="match status" value="1"/>
</dbReference>
<evidence type="ECO:0000256" key="5">
    <source>
        <dbReference type="ARBA" id="ARBA00022723"/>
    </source>
</evidence>
<feature type="compositionally biased region" description="Low complexity" evidence="11">
    <location>
        <begin position="94"/>
        <end position="109"/>
    </location>
</feature>
<dbReference type="Gene3D" id="3.30.720.210">
    <property type="match status" value="1"/>
</dbReference>
<evidence type="ECO:0000256" key="6">
    <source>
        <dbReference type="ARBA" id="ARBA00022741"/>
    </source>
</evidence>
<dbReference type="GO" id="GO:0005524">
    <property type="term" value="F:ATP binding"/>
    <property type="evidence" value="ECO:0007669"/>
    <property type="project" value="UniProtKB-KW"/>
</dbReference>
<dbReference type="FunFam" id="3.40.50.300:FF:000352">
    <property type="entry name" value="ATP-dependent zinc metalloprotease FTSH 7, chloroplastic"/>
    <property type="match status" value="1"/>
</dbReference>
<comment type="caution">
    <text evidence="13">The sequence shown here is derived from an EMBL/GenBank/DDBJ whole genome shotgun (WGS) entry which is preliminary data.</text>
</comment>
<dbReference type="GO" id="GO:0004176">
    <property type="term" value="F:ATP-dependent peptidase activity"/>
    <property type="evidence" value="ECO:0007669"/>
    <property type="project" value="InterPro"/>
</dbReference>
<dbReference type="PANTHER" id="PTHR23076">
    <property type="entry name" value="METALLOPROTEASE M41 FTSH"/>
    <property type="match status" value="1"/>
</dbReference>
<evidence type="ECO:0000256" key="1">
    <source>
        <dbReference type="ARBA" id="ARBA00001947"/>
    </source>
</evidence>
<evidence type="ECO:0000313" key="14">
    <source>
        <dbReference type="Proteomes" id="UP000247498"/>
    </source>
</evidence>